<dbReference type="GO" id="GO:0006606">
    <property type="term" value="P:protein import into nucleus"/>
    <property type="evidence" value="ECO:0007669"/>
    <property type="project" value="TreeGrafter"/>
</dbReference>
<keyword evidence="7" id="KW-0472">Membrane</keyword>
<dbReference type="EMBL" id="RWJN01000240">
    <property type="protein sequence ID" value="TCD64370.1"/>
    <property type="molecule type" value="Genomic_DNA"/>
</dbReference>
<keyword evidence="10" id="KW-1185">Reference proteome</keyword>
<dbReference type="STRING" id="92696.A0A4R0R992"/>
<reference evidence="9 10" key="1">
    <citation type="submission" date="2018-11" db="EMBL/GenBank/DDBJ databases">
        <title>Genome assembly of Steccherinum ochraceum LE-BIN_3174, the white-rot fungus of the Steccherinaceae family (The Residual Polyporoid clade, Polyporales, Basidiomycota).</title>
        <authorList>
            <person name="Fedorova T.V."/>
            <person name="Glazunova O.A."/>
            <person name="Landesman E.O."/>
            <person name="Moiseenko K.V."/>
            <person name="Psurtseva N.V."/>
            <person name="Savinova O.S."/>
            <person name="Shakhova N.V."/>
            <person name="Tyazhelova T.V."/>
            <person name="Vasina D.V."/>
        </authorList>
    </citation>
    <scope>NUCLEOTIDE SEQUENCE [LARGE SCALE GENOMIC DNA]</scope>
    <source>
        <strain evidence="9 10">LE-BIN_3174</strain>
    </source>
</reference>
<name>A0A4R0R992_9APHY</name>
<gene>
    <name evidence="9" type="primary">NUP84</name>
    <name evidence="9" type="ORF">EIP91_004201</name>
</gene>
<comment type="subcellular location">
    <subcellularLocation>
        <location evidence="7">Nucleus</location>
        <location evidence="7">Nuclear pore complex</location>
    </subcellularLocation>
    <subcellularLocation>
        <location evidence="7">Nucleus membrane</location>
    </subcellularLocation>
</comment>
<dbReference type="Gene3D" id="1.20.190.50">
    <property type="match status" value="1"/>
</dbReference>
<organism evidence="9 10">
    <name type="scientific">Steccherinum ochraceum</name>
    <dbReference type="NCBI Taxonomy" id="92696"/>
    <lineage>
        <taxon>Eukaryota</taxon>
        <taxon>Fungi</taxon>
        <taxon>Dikarya</taxon>
        <taxon>Basidiomycota</taxon>
        <taxon>Agaricomycotina</taxon>
        <taxon>Agaricomycetes</taxon>
        <taxon>Polyporales</taxon>
        <taxon>Steccherinaceae</taxon>
        <taxon>Steccherinum</taxon>
    </lineage>
</organism>
<evidence type="ECO:0000256" key="1">
    <source>
        <dbReference type="ARBA" id="ARBA00022448"/>
    </source>
</evidence>
<evidence type="ECO:0000256" key="6">
    <source>
        <dbReference type="ARBA" id="ARBA00023242"/>
    </source>
</evidence>
<evidence type="ECO:0000256" key="4">
    <source>
        <dbReference type="ARBA" id="ARBA00023010"/>
    </source>
</evidence>
<dbReference type="PANTHER" id="PTHR13003">
    <property type="entry name" value="NUP107-RELATED"/>
    <property type="match status" value="1"/>
</dbReference>
<sequence>MSNTLYASCAEVLSLAQSRKDDLAALLDPETGFAPKLRQICHDRLEELQENSVPGTEMEMLALKMEGDTWGLLQAVMPLRKMATPTYPSPQFLISTNPYTPTATLAQSIMHSSPLLTELVVVREWLHETAPLDLGPGPATGYWKFTKYQLLQNARMGKGKQRDGGVAGEMDPDTATREGSVLAADDIGYDKALVQALYACVRAGRLEDAIELCRKAHQPWRAASIRGSLLFQWKAISNEPKDEDAMDDGEVDGWTGNLRRKLWKSTCIRAALNPNLSKAERALYAALAPCPQTSSALKSSCRTWEDHLWAQISIICEEKEVTEMSRLKGGHWEQFEGHTGLGEDDVAMDDDENGRDRGIGEDEEDWEQEVADTLASLASIHVEEGASAENPYHISQLQIILGNTDELLKEFANGLREGAYDKDSPEFPVMTRFFAHLCLFLQIIEIPTPAVETQVILEVYLGVLEAAGQRELIAMYAGALGDNAVLRYAMFLTSLDVSTDISERRLALTRARDHGLDMERVAVATAERTIEKAFSTLPVPRGPLPSIPTPQPPASTAETFLIRSIEWTSFLSSTHPTLLEQANVIVRFFLAHGRVELARQALEMLPRELASIREPEERVTEYVQYRVWARCWLGLEKIEEVEKTGASGMARETLSEWLKEYKTLLDQSREQITKLLTTEWLVSDNTQEGGERRQRDLIRIRQIFIPEFLLRLHGALYRSRQHLPQNLKHCLALANIVADSRYRLYSDFVNQDGRRLGDYLQAVRRAVLAGLEGGGSDPFWIVNSA</sequence>
<protein>
    <recommendedName>
        <fullName evidence="7">Nuclear pore complex protein</fullName>
    </recommendedName>
</protein>
<proteinExistence type="inferred from homology"/>
<keyword evidence="6 7" id="KW-0539">Nucleus</keyword>
<dbReference type="GO" id="GO:0031965">
    <property type="term" value="C:nuclear membrane"/>
    <property type="evidence" value="ECO:0007669"/>
    <property type="project" value="UniProtKB-SubCell"/>
</dbReference>
<dbReference type="GO" id="GO:0031080">
    <property type="term" value="C:nuclear pore outer ring"/>
    <property type="evidence" value="ECO:0007669"/>
    <property type="project" value="TreeGrafter"/>
</dbReference>
<evidence type="ECO:0000256" key="3">
    <source>
        <dbReference type="ARBA" id="ARBA00022927"/>
    </source>
</evidence>
<evidence type="ECO:0000256" key="2">
    <source>
        <dbReference type="ARBA" id="ARBA00022816"/>
    </source>
</evidence>
<dbReference type="AlphaFoldDB" id="A0A4R0R992"/>
<feature type="region of interest" description="Disordered" evidence="8">
    <location>
        <begin position="335"/>
        <end position="364"/>
    </location>
</feature>
<keyword evidence="3" id="KW-0653">Protein transport</keyword>
<dbReference type="InterPro" id="IPR007252">
    <property type="entry name" value="Nup84/Nup107"/>
</dbReference>
<dbReference type="OrthoDB" id="3098at2759"/>
<dbReference type="GO" id="GO:0006406">
    <property type="term" value="P:mRNA export from nucleus"/>
    <property type="evidence" value="ECO:0007669"/>
    <property type="project" value="TreeGrafter"/>
</dbReference>
<dbReference type="Gene3D" id="1.10.3450.20">
    <property type="match status" value="1"/>
</dbReference>
<keyword evidence="4 7" id="KW-0811">Translocation</keyword>
<evidence type="ECO:0000313" key="10">
    <source>
        <dbReference type="Proteomes" id="UP000292702"/>
    </source>
</evidence>
<comment type="caution">
    <text evidence="9">The sequence shown here is derived from an EMBL/GenBank/DDBJ whole genome shotgun (WGS) entry which is preliminary data.</text>
</comment>
<feature type="compositionally biased region" description="Acidic residues" evidence="8">
    <location>
        <begin position="342"/>
        <end position="353"/>
    </location>
</feature>
<dbReference type="PANTHER" id="PTHR13003:SF2">
    <property type="entry name" value="NUCLEAR PORE COMPLEX PROTEIN NUP107"/>
    <property type="match status" value="1"/>
</dbReference>
<comment type="function">
    <text evidence="7">Functions as a component of the nuclear pore complex (NPC).</text>
</comment>
<keyword evidence="2" id="KW-0509">mRNA transport</keyword>
<evidence type="ECO:0000256" key="7">
    <source>
        <dbReference type="RuleBase" id="RU365072"/>
    </source>
</evidence>
<keyword evidence="5 7" id="KW-0906">Nuclear pore complex</keyword>
<dbReference type="Proteomes" id="UP000292702">
    <property type="component" value="Unassembled WGS sequence"/>
</dbReference>
<evidence type="ECO:0000256" key="5">
    <source>
        <dbReference type="ARBA" id="ARBA00023132"/>
    </source>
</evidence>
<keyword evidence="1 7" id="KW-0813">Transport</keyword>
<comment type="subunit">
    <text evidence="7">Part of the nuclear pore complex (NPC).</text>
</comment>
<dbReference type="Pfam" id="PF04121">
    <property type="entry name" value="Nup84_Nup100"/>
    <property type="match status" value="1"/>
</dbReference>
<dbReference type="GO" id="GO:0017056">
    <property type="term" value="F:structural constituent of nuclear pore"/>
    <property type="evidence" value="ECO:0007669"/>
    <property type="project" value="UniProtKB-UniRule"/>
</dbReference>
<accession>A0A4R0R992</accession>
<dbReference type="GO" id="GO:0000973">
    <property type="term" value="P:post-transcriptional tethering of RNA polymerase II gene DNA at nuclear periphery"/>
    <property type="evidence" value="ECO:0007669"/>
    <property type="project" value="TreeGrafter"/>
</dbReference>
<evidence type="ECO:0000256" key="8">
    <source>
        <dbReference type="SAM" id="MobiDB-lite"/>
    </source>
</evidence>
<evidence type="ECO:0000313" key="9">
    <source>
        <dbReference type="EMBL" id="TCD64370.1"/>
    </source>
</evidence>
<comment type="similarity">
    <text evidence="7">Belongs to the nucleoporin Nup84/Nup107 family.</text>
</comment>